<evidence type="ECO:0000313" key="12">
    <source>
        <dbReference type="EMBL" id="KOS04844.1"/>
    </source>
</evidence>
<evidence type="ECO:0000259" key="11">
    <source>
        <dbReference type="PROSITE" id="PS50109"/>
    </source>
</evidence>
<evidence type="ECO:0000256" key="3">
    <source>
        <dbReference type="ARBA" id="ARBA00022553"/>
    </source>
</evidence>
<dbReference type="InterPro" id="IPR011495">
    <property type="entry name" value="Sig_transdc_His_kin_sub2_dim/P"/>
</dbReference>
<dbReference type="InterPro" id="IPR011990">
    <property type="entry name" value="TPR-like_helical_dom_sf"/>
</dbReference>
<keyword evidence="4" id="KW-0808">Transferase</keyword>
<evidence type="ECO:0000256" key="5">
    <source>
        <dbReference type="ARBA" id="ARBA00022741"/>
    </source>
</evidence>
<dbReference type="EC" id="2.7.13.3" evidence="2"/>
<keyword evidence="13" id="KW-1185">Reference proteome</keyword>
<dbReference type="Gene3D" id="3.30.450.20">
    <property type="entry name" value="PAS domain"/>
    <property type="match status" value="1"/>
</dbReference>
<comment type="catalytic activity">
    <reaction evidence="1">
        <text>ATP + protein L-histidine = ADP + protein N-phospho-L-histidine.</text>
        <dbReference type="EC" id="2.7.13.3"/>
    </reaction>
</comment>
<keyword evidence="3" id="KW-0597">Phosphoprotein</keyword>
<evidence type="ECO:0000256" key="1">
    <source>
        <dbReference type="ARBA" id="ARBA00000085"/>
    </source>
</evidence>
<keyword evidence="7" id="KW-0067">ATP-binding</keyword>
<evidence type="ECO:0000256" key="4">
    <source>
        <dbReference type="ARBA" id="ARBA00022679"/>
    </source>
</evidence>
<reference evidence="12 13" key="1">
    <citation type="submission" date="2015-08" db="EMBL/GenBank/DDBJ databases">
        <title>Whole genome sequence of Flavobacterium akiainvivens IK-1T, from decaying Wikstroemia oahuensis, an endemic Hawaiian shrub.</title>
        <authorList>
            <person name="Wan X."/>
            <person name="Hou S."/>
            <person name="Saito J."/>
            <person name="Donachie S."/>
        </authorList>
    </citation>
    <scope>NUCLEOTIDE SEQUENCE [LARGE SCALE GENOMIC DNA]</scope>
    <source>
        <strain evidence="12 13">IK-1</strain>
    </source>
</reference>
<dbReference type="PATRIC" id="fig|1202724.3.peg.282"/>
<dbReference type="PROSITE" id="PS50005">
    <property type="entry name" value="TPR"/>
    <property type="match status" value="1"/>
</dbReference>
<comment type="caution">
    <text evidence="12">The sequence shown here is derived from an EMBL/GenBank/DDBJ whole genome shotgun (WGS) entry which is preliminary data.</text>
</comment>
<dbReference type="InterPro" id="IPR003594">
    <property type="entry name" value="HATPase_dom"/>
</dbReference>
<keyword evidence="10" id="KW-0472">Membrane</keyword>
<evidence type="ECO:0000256" key="10">
    <source>
        <dbReference type="SAM" id="Phobius"/>
    </source>
</evidence>
<dbReference type="Pfam" id="PF13581">
    <property type="entry name" value="HATPase_c_2"/>
    <property type="match status" value="1"/>
</dbReference>
<dbReference type="InterPro" id="IPR019734">
    <property type="entry name" value="TPR_rpt"/>
</dbReference>
<dbReference type="STRING" id="1202724.AM493_01385"/>
<keyword evidence="10" id="KW-1133">Transmembrane helix</keyword>
<dbReference type="PANTHER" id="PTHR41523">
    <property type="entry name" value="TWO-COMPONENT SYSTEM SENSOR PROTEIN"/>
    <property type="match status" value="1"/>
</dbReference>
<dbReference type="PROSITE" id="PS50109">
    <property type="entry name" value="HIS_KIN"/>
    <property type="match status" value="1"/>
</dbReference>
<gene>
    <name evidence="12" type="ORF">AM493_01385</name>
</gene>
<dbReference type="Proteomes" id="UP000037755">
    <property type="component" value="Unassembled WGS sequence"/>
</dbReference>
<feature type="domain" description="Histidine kinase" evidence="11">
    <location>
        <begin position="552"/>
        <end position="745"/>
    </location>
</feature>
<name>A0A0M8MAW8_9FLAO</name>
<dbReference type="GO" id="GO:0005524">
    <property type="term" value="F:ATP binding"/>
    <property type="evidence" value="ECO:0007669"/>
    <property type="project" value="UniProtKB-KW"/>
</dbReference>
<proteinExistence type="predicted"/>
<accession>A0A0M8MAW8</accession>
<evidence type="ECO:0000256" key="7">
    <source>
        <dbReference type="ARBA" id="ARBA00022840"/>
    </source>
</evidence>
<evidence type="ECO:0000256" key="9">
    <source>
        <dbReference type="SAM" id="Coils"/>
    </source>
</evidence>
<organism evidence="12 13">
    <name type="scientific">Flavobacterium akiainvivens</name>
    <dbReference type="NCBI Taxonomy" id="1202724"/>
    <lineage>
        <taxon>Bacteria</taxon>
        <taxon>Pseudomonadati</taxon>
        <taxon>Bacteroidota</taxon>
        <taxon>Flavobacteriia</taxon>
        <taxon>Flavobacteriales</taxon>
        <taxon>Flavobacteriaceae</taxon>
        <taxon>Flavobacterium</taxon>
    </lineage>
</organism>
<keyword evidence="8" id="KW-0802">TPR repeat</keyword>
<feature type="repeat" description="TPR" evidence="8">
    <location>
        <begin position="246"/>
        <end position="279"/>
    </location>
</feature>
<dbReference type="SMART" id="SM00028">
    <property type="entry name" value="TPR"/>
    <property type="match status" value="3"/>
</dbReference>
<evidence type="ECO:0000256" key="2">
    <source>
        <dbReference type="ARBA" id="ARBA00012438"/>
    </source>
</evidence>
<keyword evidence="5" id="KW-0547">Nucleotide-binding</keyword>
<protein>
    <recommendedName>
        <fullName evidence="2">histidine kinase</fullName>
        <ecNumber evidence="2">2.7.13.3</ecNumber>
    </recommendedName>
</protein>
<dbReference type="Gene3D" id="1.25.40.10">
    <property type="entry name" value="Tetratricopeptide repeat domain"/>
    <property type="match status" value="2"/>
</dbReference>
<feature type="transmembrane region" description="Helical" evidence="10">
    <location>
        <begin position="495"/>
        <end position="516"/>
    </location>
</feature>
<dbReference type="SUPFAM" id="SSF55874">
    <property type="entry name" value="ATPase domain of HSP90 chaperone/DNA topoisomerase II/histidine kinase"/>
    <property type="match status" value="1"/>
</dbReference>
<sequence>MKTILLMLAIFTGLVVHGQPKPWKELNRNVSQPGNGIAKVKAYQAMGQFFAAKPKSVEVHLDSAYYFTDKALRLSKTLTYYEGEGMACVLLSRIWRERHEFDKAKVCNNKALAIARSKKLVALEGEYWCEFSYYFGWGKEQMDRIRYLEKALVFFRKANSKTQLMEVLASLAEQYTNISEHRKAITIASESLRMCRDAGRADLLQNLYDLLGICYTKMGLYEQGIKYSLAAAKEGDKKNDTSIQMASIYNNLGLAHYYNRNYTDAERFHLKALELAVANKDDNYTHVVINNVVNDLVHGGNAKRAERFLQEKLKQHKAENPDDRIMDKLSLITVYGALQKNSKANNETLTLIALAQEHKPALRQSVIYNVNATAIRYFFNRKEVSKAQQYLDKNKEIARITEDQFYQRNNTFWDFKIDSLTGNYEQAFKKYKTYSDRTRRAAKQDQDNQIALLQVEYDAEQKSNDIKQKERNIQLLNRDARLRNAQLENDKTIKIVIYTVFGLVLIIAALLLYSFYMKRKSVRQLEIKQAIIEHKNVSLENMAEEKEWLLREIHHRVKNNLQIVMSLLNSQSAFLTDAAAIAALKNSQQRVNAMSLIHQRLYTNENMSSINVRDYVTEMIEYLKESYQVSRNIRFVTHIEDVTLDIGPAVPVGLILNEVLTNAIRHAFPSGTGTVTIEVFINSNENFVLRVTDDGKGLDQAIEWESTGTLGMRLIKGLSKELDASLDFTSNSTGTVTRLEFAIKYTAVEDLT</sequence>
<dbReference type="EMBL" id="LIYD01000005">
    <property type="protein sequence ID" value="KOS04844.1"/>
    <property type="molecule type" value="Genomic_DNA"/>
</dbReference>
<keyword evidence="10" id="KW-0812">Transmembrane</keyword>
<dbReference type="InterPro" id="IPR036890">
    <property type="entry name" value="HATPase_C_sf"/>
</dbReference>
<keyword evidence="6" id="KW-0418">Kinase</keyword>
<dbReference type="OrthoDB" id="9767435at2"/>
<dbReference type="InterPro" id="IPR005467">
    <property type="entry name" value="His_kinase_dom"/>
</dbReference>
<dbReference type="PANTHER" id="PTHR41523:SF8">
    <property type="entry name" value="ETHYLENE RESPONSE SENSOR PROTEIN"/>
    <property type="match status" value="1"/>
</dbReference>
<evidence type="ECO:0000256" key="8">
    <source>
        <dbReference type="PROSITE-ProRule" id="PRU00339"/>
    </source>
</evidence>
<dbReference type="GO" id="GO:0004673">
    <property type="term" value="F:protein histidine kinase activity"/>
    <property type="evidence" value="ECO:0007669"/>
    <property type="project" value="UniProtKB-EC"/>
</dbReference>
<dbReference type="Gene3D" id="3.30.565.10">
    <property type="entry name" value="Histidine kinase-like ATPase, C-terminal domain"/>
    <property type="match status" value="1"/>
</dbReference>
<evidence type="ECO:0000313" key="13">
    <source>
        <dbReference type="Proteomes" id="UP000037755"/>
    </source>
</evidence>
<keyword evidence="9" id="KW-0175">Coiled coil</keyword>
<feature type="coiled-coil region" evidence="9">
    <location>
        <begin position="452"/>
        <end position="479"/>
    </location>
</feature>
<dbReference type="SUPFAM" id="SSF48452">
    <property type="entry name" value="TPR-like"/>
    <property type="match status" value="1"/>
</dbReference>
<dbReference type="AlphaFoldDB" id="A0A0M8MAW8"/>
<dbReference type="SMART" id="SM00387">
    <property type="entry name" value="HATPase_c"/>
    <property type="match status" value="1"/>
</dbReference>
<dbReference type="RefSeq" id="WP_054405888.1">
    <property type="nucleotide sequence ID" value="NZ_FOYA01000004.1"/>
</dbReference>
<evidence type="ECO:0000256" key="6">
    <source>
        <dbReference type="ARBA" id="ARBA00022777"/>
    </source>
</evidence>
<dbReference type="Pfam" id="PF07568">
    <property type="entry name" value="HisKA_2"/>
    <property type="match status" value="1"/>
</dbReference>